<name>A0A6J1LYU0_DROHY</name>
<dbReference type="Gene3D" id="3.10.100.10">
    <property type="entry name" value="Mannose-Binding Protein A, subunit A"/>
    <property type="match status" value="1"/>
</dbReference>
<feature type="signal peptide" evidence="1">
    <location>
        <begin position="1"/>
        <end position="22"/>
    </location>
</feature>
<dbReference type="SMART" id="SM00034">
    <property type="entry name" value="CLECT"/>
    <property type="match status" value="1"/>
</dbReference>
<gene>
    <name evidence="4" type="primary">LOC111598320</name>
</gene>
<feature type="domain" description="C-type lectin" evidence="2">
    <location>
        <begin position="45"/>
        <end position="162"/>
    </location>
</feature>
<proteinExistence type="predicted"/>
<dbReference type="AlphaFoldDB" id="A0A6J1LYU0"/>
<dbReference type="SUPFAM" id="SSF56436">
    <property type="entry name" value="C-type lectin-like"/>
    <property type="match status" value="1"/>
</dbReference>
<dbReference type="InterPro" id="IPR050801">
    <property type="entry name" value="Ca-Dep_Lectins_ImmuneDev"/>
</dbReference>
<evidence type="ECO:0000313" key="4">
    <source>
        <dbReference type="RefSeq" id="XP_023169285.2"/>
    </source>
</evidence>
<sequence length="174" mass="19653">MIKCGSFLIALLLCPTLYLCSAGDTLSVTCDGNSQQTYFKVNTKYYFIWHTNVSWFNAIHICRRLGGDLALIESASEMQSISNYLISQGYGNTWLWTSGNDLVQNRKFLSVTSGMPLPYTEWSGGQPDNAGGNEHCVHLWLRNNSFRMNDWICSSPAQVLCQSQNHSRCIDDYN</sequence>
<dbReference type="Pfam" id="PF00059">
    <property type="entry name" value="Lectin_C"/>
    <property type="match status" value="1"/>
</dbReference>
<dbReference type="Proteomes" id="UP000504633">
    <property type="component" value="Unplaced"/>
</dbReference>
<dbReference type="PROSITE" id="PS50041">
    <property type="entry name" value="C_TYPE_LECTIN_2"/>
    <property type="match status" value="1"/>
</dbReference>
<dbReference type="PANTHER" id="PTHR22801">
    <property type="entry name" value="LITHOSTATHINE"/>
    <property type="match status" value="1"/>
</dbReference>
<dbReference type="RefSeq" id="XP_023169285.2">
    <property type="nucleotide sequence ID" value="XM_023313517.2"/>
</dbReference>
<dbReference type="CDD" id="cd00037">
    <property type="entry name" value="CLECT"/>
    <property type="match status" value="1"/>
</dbReference>
<reference evidence="4" key="1">
    <citation type="submission" date="2025-08" db="UniProtKB">
        <authorList>
            <consortium name="RefSeq"/>
        </authorList>
    </citation>
    <scope>IDENTIFICATION</scope>
    <source>
        <strain evidence="4">15085-1641.00</strain>
        <tissue evidence="4">Whole body</tissue>
    </source>
</reference>
<evidence type="ECO:0000256" key="1">
    <source>
        <dbReference type="SAM" id="SignalP"/>
    </source>
</evidence>
<protein>
    <submittedName>
        <fullName evidence="4">C-type lectin 37Db-like</fullName>
    </submittedName>
</protein>
<keyword evidence="3" id="KW-1185">Reference proteome</keyword>
<dbReference type="OMA" id="NQNHTRC"/>
<dbReference type="KEGG" id="dhe:111598320"/>
<dbReference type="InterPro" id="IPR016187">
    <property type="entry name" value="CTDL_fold"/>
</dbReference>
<evidence type="ECO:0000259" key="2">
    <source>
        <dbReference type="PROSITE" id="PS50041"/>
    </source>
</evidence>
<dbReference type="PANTHER" id="PTHR22801:SF63">
    <property type="entry name" value="C-TYPE LECTIN DOMAIN-CONTAINING PROTEIN"/>
    <property type="match status" value="1"/>
</dbReference>
<accession>A0A6J1LYU0</accession>
<evidence type="ECO:0000313" key="3">
    <source>
        <dbReference type="Proteomes" id="UP000504633"/>
    </source>
</evidence>
<dbReference type="GeneID" id="111598320"/>
<dbReference type="InterPro" id="IPR016186">
    <property type="entry name" value="C-type_lectin-like/link_sf"/>
</dbReference>
<keyword evidence="1" id="KW-0732">Signal</keyword>
<organism evidence="3 4">
    <name type="scientific">Drosophila hydei</name>
    <name type="common">Fruit fly</name>
    <dbReference type="NCBI Taxonomy" id="7224"/>
    <lineage>
        <taxon>Eukaryota</taxon>
        <taxon>Metazoa</taxon>
        <taxon>Ecdysozoa</taxon>
        <taxon>Arthropoda</taxon>
        <taxon>Hexapoda</taxon>
        <taxon>Insecta</taxon>
        <taxon>Pterygota</taxon>
        <taxon>Neoptera</taxon>
        <taxon>Endopterygota</taxon>
        <taxon>Diptera</taxon>
        <taxon>Brachycera</taxon>
        <taxon>Muscomorpha</taxon>
        <taxon>Ephydroidea</taxon>
        <taxon>Drosophilidae</taxon>
        <taxon>Drosophila</taxon>
    </lineage>
</organism>
<dbReference type="InterPro" id="IPR001304">
    <property type="entry name" value="C-type_lectin-like"/>
</dbReference>
<feature type="chain" id="PRO_5026692406" evidence="1">
    <location>
        <begin position="23"/>
        <end position="174"/>
    </location>
</feature>
<dbReference type="OrthoDB" id="6340082at2759"/>